<feature type="domain" description="Costars" evidence="1">
    <location>
        <begin position="123"/>
        <end position="199"/>
    </location>
</feature>
<dbReference type="InterPro" id="IPR038095">
    <property type="entry name" value="Costars_sf"/>
</dbReference>
<dbReference type="GO" id="GO:0030017">
    <property type="term" value="C:sarcomere"/>
    <property type="evidence" value="ECO:0007669"/>
    <property type="project" value="TreeGrafter"/>
</dbReference>
<sequence>MTTFKMEFSDDNVDDFRKIIHHRWPNLETRKTPAADDYNEKFAQLLRRKFDGWPSSTSTDKNKFQEKIAIFNGKIRKNEENLRKNPFSDSYRPVAFSKTNDVGIYGRPESGSLTEKRGVKAGNHIGREILELCQVIDDCGHERPDGVKIITFGHLFQLYTKISDKVVGMLLRARRHGLVKFEGEMLYQRRDEEKIISLAKSFSEIEKLCKQSNDPAKCITFSD</sequence>
<dbReference type="SMART" id="SM01283">
    <property type="entry name" value="Costars"/>
    <property type="match status" value="1"/>
</dbReference>
<dbReference type="PANTHER" id="PTHR22739:SF7">
    <property type="entry name" value="EG:152A3.3 PROTEIN-RELATED"/>
    <property type="match status" value="1"/>
</dbReference>
<accession>A0A915ITR5</accession>
<evidence type="ECO:0000313" key="3">
    <source>
        <dbReference type="WBParaSite" id="nRc.2.0.1.t17589-RA"/>
    </source>
</evidence>
<dbReference type="PANTHER" id="PTHR22739">
    <property type="entry name" value="STRIATED MUSCLE ACTIVATOR OF RHO-DEPENDENT SIGNALING-RELATED"/>
    <property type="match status" value="1"/>
</dbReference>
<dbReference type="Pfam" id="PF14705">
    <property type="entry name" value="Costars"/>
    <property type="match status" value="1"/>
</dbReference>
<name>A0A915ITR5_ROMCU</name>
<dbReference type="InterPro" id="IPR027817">
    <property type="entry name" value="Costars_dom"/>
</dbReference>
<dbReference type="GO" id="GO:0003779">
    <property type="term" value="F:actin binding"/>
    <property type="evidence" value="ECO:0007669"/>
    <property type="project" value="InterPro"/>
</dbReference>
<evidence type="ECO:0000259" key="1">
    <source>
        <dbReference type="SMART" id="SM01283"/>
    </source>
</evidence>
<organism evidence="2 3">
    <name type="scientific">Romanomermis culicivorax</name>
    <name type="common">Nematode worm</name>
    <dbReference type="NCBI Taxonomy" id="13658"/>
    <lineage>
        <taxon>Eukaryota</taxon>
        <taxon>Metazoa</taxon>
        <taxon>Ecdysozoa</taxon>
        <taxon>Nematoda</taxon>
        <taxon>Enoplea</taxon>
        <taxon>Dorylaimia</taxon>
        <taxon>Mermithida</taxon>
        <taxon>Mermithoidea</taxon>
        <taxon>Mermithidae</taxon>
        <taxon>Romanomermis</taxon>
    </lineage>
</organism>
<dbReference type="WBParaSite" id="nRc.2.0.1.t17589-RA">
    <property type="protein sequence ID" value="nRc.2.0.1.t17589-RA"/>
    <property type="gene ID" value="nRc.2.0.1.g17589"/>
</dbReference>
<dbReference type="InterPro" id="IPR026111">
    <property type="entry name" value="Abra"/>
</dbReference>
<keyword evidence="2" id="KW-1185">Reference proteome</keyword>
<dbReference type="GO" id="GO:0045944">
    <property type="term" value="P:positive regulation of transcription by RNA polymerase II"/>
    <property type="evidence" value="ECO:0007669"/>
    <property type="project" value="TreeGrafter"/>
</dbReference>
<proteinExistence type="predicted"/>
<dbReference type="OMA" id="QNWMMIN"/>
<dbReference type="Gene3D" id="1.10.10.1540">
    <property type="entry name" value="Costar domain"/>
    <property type="match status" value="1"/>
</dbReference>
<dbReference type="AlphaFoldDB" id="A0A915ITR5"/>
<dbReference type="Proteomes" id="UP000887565">
    <property type="component" value="Unplaced"/>
</dbReference>
<protein>
    <submittedName>
        <fullName evidence="3">Costars domain-containing protein</fullName>
    </submittedName>
</protein>
<reference evidence="3" key="1">
    <citation type="submission" date="2022-11" db="UniProtKB">
        <authorList>
            <consortium name="WormBaseParasite"/>
        </authorList>
    </citation>
    <scope>IDENTIFICATION</scope>
</reference>
<dbReference type="GO" id="GO:0035025">
    <property type="term" value="P:positive regulation of Rho protein signal transduction"/>
    <property type="evidence" value="ECO:0007669"/>
    <property type="project" value="InterPro"/>
</dbReference>
<evidence type="ECO:0000313" key="2">
    <source>
        <dbReference type="Proteomes" id="UP000887565"/>
    </source>
</evidence>